<evidence type="ECO:0000313" key="2">
    <source>
        <dbReference type="EMBL" id="AOS61665.1"/>
    </source>
</evidence>
<evidence type="ECO:0000313" key="3">
    <source>
        <dbReference type="Proteomes" id="UP000095210"/>
    </source>
</evidence>
<dbReference type="Proteomes" id="UP000095210">
    <property type="component" value="Chromosome"/>
</dbReference>
<dbReference type="AlphaFoldDB" id="A0AAC9MWT8"/>
<keyword evidence="1" id="KW-0812">Transmembrane</keyword>
<protein>
    <submittedName>
        <fullName evidence="2">DUF4245 family protein</fullName>
    </submittedName>
</protein>
<name>A0AAC9MWT8_9PSEU</name>
<organism evidence="2 3">
    <name type="scientific">Actinoalloteichus hymeniacidonis</name>
    <dbReference type="NCBI Taxonomy" id="340345"/>
    <lineage>
        <taxon>Bacteria</taxon>
        <taxon>Bacillati</taxon>
        <taxon>Actinomycetota</taxon>
        <taxon>Actinomycetes</taxon>
        <taxon>Pseudonocardiales</taxon>
        <taxon>Pseudonocardiaceae</taxon>
        <taxon>Actinoalloteichus</taxon>
    </lineage>
</organism>
<sequence length="201" mass="21674">MVTVPKSTPPPLQKPNRANLTGKDMVGSMLFLAVAILVLMGVLGRCSFNPSGPDPQSIPARTVDLETDLPRAADRVDFPVRSPEPGADWQATTMRVDELTPEGDQAVRVGWLTPDGSYLRLSQAVADEGALVRYEARQDPRGQGVVTAADLEWVHYLGERDESIWVTEFDGTMLLLTGSAAESDFHQMAEAVVAADVVAAD</sequence>
<keyword evidence="1" id="KW-0472">Membrane</keyword>
<proteinExistence type="predicted"/>
<accession>A0AAC9MWT8</accession>
<feature type="transmembrane region" description="Helical" evidence="1">
    <location>
        <begin position="25"/>
        <end position="43"/>
    </location>
</feature>
<keyword evidence="3" id="KW-1185">Reference proteome</keyword>
<reference evidence="3" key="1">
    <citation type="submission" date="2016-03" db="EMBL/GenBank/DDBJ databases">
        <title>Complete genome sequence of the type strain Actinoalloteichus hymeniacidonis DSM 45092.</title>
        <authorList>
            <person name="Schaffert L."/>
            <person name="Albersmeier A."/>
            <person name="Winkler A."/>
            <person name="Kalinowski J."/>
            <person name="Zotchev S."/>
            <person name="Ruckert C."/>
        </authorList>
    </citation>
    <scope>NUCLEOTIDE SEQUENCE [LARGE SCALE GENOMIC DNA]</scope>
    <source>
        <strain evidence="3">HPA177(T) (DSM 45092(T))</strain>
    </source>
</reference>
<gene>
    <name evidence="2" type="ORF">TL08_04175</name>
</gene>
<evidence type="ECO:0000256" key="1">
    <source>
        <dbReference type="SAM" id="Phobius"/>
    </source>
</evidence>
<dbReference type="InterPro" id="IPR025339">
    <property type="entry name" value="DUF4245"/>
</dbReference>
<keyword evidence="1" id="KW-1133">Transmembrane helix</keyword>
<dbReference type="EMBL" id="CP014859">
    <property type="protein sequence ID" value="AOS61665.1"/>
    <property type="molecule type" value="Genomic_DNA"/>
</dbReference>
<dbReference type="Pfam" id="PF14030">
    <property type="entry name" value="DUF4245"/>
    <property type="match status" value="1"/>
</dbReference>
<dbReference type="KEGG" id="ahm:TL08_04175"/>